<gene>
    <name evidence="2" type="ORF">B0H16DRAFT_1744560</name>
</gene>
<dbReference type="InterPro" id="IPR022742">
    <property type="entry name" value="Hydrolase_4"/>
</dbReference>
<dbReference type="Gene3D" id="3.40.50.1820">
    <property type="entry name" value="alpha/beta hydrolase"/>
    <property type="match status" value="1"/>
</dbReference>
<dbReference type="Pfam" id="PF12146">
    <property type="entry name" value="Hydrolase_4"/>
    <property type="match status" value="1"/>
</dbReference>
<proteinExistence type="predicted"/>
<accession>A0AAD7MDQ0</accession>
<dbReference type="Proteomes" id="UP001215598">
    <property type="component" value="Unassembled WGS sequence"/>
</dbReference>
<dbReference type="PANTHER" id="PTHR11614">
    <property type="entry name" value="PHOSPHOLIPASE-RELATED"/>
    <property type="match status" value="1"/>
</dbReference>
<name>A0AAD7MDQ0_9AGAR</name>
<keyword evidence="2" id="KW-0378">Hydrolase</keyword>
<dbReference type="SUPFAM" id="SSF53474">
    <property type="entry name" value="alpha/beta-Hydrolases"/>
    <property type="match status" value="1"/>
</dbReference>
<protein>
    <submittedName>
        <fullName evidence="2">Alpha/Beta hydrolase protein</fullName>
    </submittedName>
</protein>
<evidence type="ECO:0000313" key="3">
    <source>
        <dbReference type="Proteomes" id="UP001215598"/>
    </source>
</evidence>
<dbReference type="AlphaFoldDB" id="A0AAD7MDQ0"/>
<organism evidence="2 3">
    <name type="scientific">Mycena metata</name>
    <dbReference type="NCBI Taxonomy" id="1033252"/>
    <lineage>
        <taxon>Eukaryota</taxon>
        <taxon>Fungi</taxon>
        <taxon>Dikarya</taxon>
        <taxon>Basidiomycota</taxon>
        <taxon>Agaricomycotina</taxon>
        <taxon>Agaricomycetes</taxon>
        <taxon>Agaricomycetidae</taxon>
        <taxon>Agaricales</taxon>
        <taxon>Marasmiineae</taxon>
        <taxon>Mycenaceae</taxon>
        <taxon>Mycena</taxon>
    </lineage>
</organism>
<comment type="caution">
    <text evidence="2">The sequence shown here is derived from an EMBL/GenBank/DDBJ whole genome shotgun (WGS) entry which is preliminary data.</text>
</comment>
<feature type="domain" description="Serine aminopeptidase S33" evidence="1">
    <location>
        <begin position="29"/>
        <end position="290"/>
    </location>
</feature>
<dbReference type="InterPro" id="IPR029058">
    <property type="entry name" value="AB_hydrolase_fold"/>
</dbReference>
<evidence type="ECO:0000259" key="1">
    <source>
        <dbReference type="Pfam" id="PF12146"/>
    </source>
</evidence>
<sequence>MSMSTAYTEAWLPGPQETRFYTRTYTAERPTAVLIFVHGAAEHAGRYTDMHKAVAEQNISVFVFDLRGYGRTALDKQNKSKNSAYGKTNGETQLDDLEWVIEYVQSKLEDVPIFIMGASMASDRIASLGGGIVLRLMCDEKRATHKAVTAVRGVIAGSPFLTIAKDIPKAVMWLGKSVAVVNPYMVYPVRNKPEDLSRNAVTNAEYVMDPFIKTPGSLKSILDMMDTGVHLLSTAYVNWPQDVPLLFLHGSADLLASFESSKTLFAKLPAKDKNMIIYQGAYHELHNEPDGVREKSLADVVEFIQSHAHK</sequence>
<evidence type="ECO:0000313" key="2">
    <source>
        <dbReference type="EMBL" id="KAJ7712051.1"/>
    </source>
</evidence>
<dbReference type="EMBL" id="JARKIB010000378">
    <property type="protein sequence ID" value="KAJ7712051.1"/>
    <property type="molecule type" value="Genomic_DNA"/>
</dbReference>
<reference evidence="2" key="1">
    <citation type="submission" date="2023-03" db="EMBL/GenBank/DDBJ databases">
        <title>Massive genome expansion in bonnet fungi (Mycena s.s.) driven by repeated elements and novel gene families across ecological guilds.</title>
        <authorList>
            <consortium name="Lawrence Berkeley National Laboratory"/>
            <person name="Harder C.B."/>
            <person name="Miyauchi S."/>
            <person name="Viragh M."/>
            <person name="Kuo A."/>
            <person name="Thoen E."/>
            <person name="Andreopoulos B."/>
            <person name="Lu D."/>
            <person name="Skrede I."/>
            <person name="Drula E."/>
            <person name="Henrissat B."/>
            <person name="Morin E."/>
            <person name="Kohler A."/>
            <person name="Barry K."/>
            <person name="LaButti K."/>
            <person name="Morin E."/>
            <person name="Salamov A."/>
            <person name="Lipzen A."/>
            <person name="Mereny Z."/>
            <person name="Hegedus B."/>
            <person name="Baldrian P."/>
            <person name="Stursova M."/>
            <person name="Weitz H."/>
            <person name="Taylor A."/>
            <person name="Grigoriev I.V."/>
            <person name="Nagy L.G."/>
            <person name="Martin F."/>
            <person name="Kauserud H."/>
        </authorList>
    </citation>
    <scope>NUCLEOTIDE SEQUENCE</scope>
    <source>
        <strain evidence="2">CBHHK182m</strain>
    </source>
</reference>
<dbReference type="GO" id="GO:0016787">
    <property type="term" value="F:hydrolase activity"/>
    <property type="evidence" value="ECO:0007669"/>
    <property type="project" value="UniProtKB-KW"/>
</dbReference>
<keyword evidence="3" id="KW-1185">Reference proteome</keyword>
<dbReference type="InterPro" id="IPR051044">
    <property type="entry name" value="MAG_DAG_Lipase"/>
</dbReference>